<protein>
    <recommendedName>
        <fullName evidence="2">phosphoribosylglycinamide formyltransferase 1</fullName>
        <ecNumber evidence="2">2.1.2.2</ecNumber>
    </recommendedName>
</protein>
<dbReference type="Gene3D" id="3.40.50.170">
    <property type="entry name" value="Formyl transferase, N-terminal domain"/>
    <property type="match status" value="1"/>
</dbReference>
<dbReference type="HAMAP" id="MF_01930">
    <property type="entry name" value="PurN"/>
    <property type="match status" value="1"/>
</dbReference>
<accession>A0A836B3H9</accession>
<dbReference type="Proteomes" id="UP000613740">
    <property type="component" value="Unassembled WGS sequence"/>
</dbReference>
<comment type="pathway">
    <text evidence="1">Purine metabolism; IMP biosynthesis via de novo pathway; N(2)-formyl-N(1)-(5-phospho-D-ribosyl)glycinamide from N(1)-(5-phospho-D-ribosyl)glycinamide (10-formyl THF route): step 1/1.</text>
</comment>
<dbReference type="OrthoDB" id="2018833at2759"/>
<sequence length="303" mass="31925">MLHLEASKHIGASARRAAPLPTVARSAAPHMACAAASQSPASLAFALPPRPASSLTPSSRFLVPSTPPRSAVVPRASHGALPEYSLTPSAPARLAVFVSGGGSNFKAIHAAIQDGRINGTVAVVVSDVPGCGGVTYAQQHGIPTLTYPVVKKGDFAGQGLTASQLVDGLKNTYKCDYVILAGYLKLIPSELCRAFPRAMLNIHPGLLPSFGGKGYYGERVHKAVIASGARWSGPTVHFVDEEFDTGPILAQRVVPVYPNDTSKQLAARVLKEEHAVYPHCVAALCDGRIGWREDGIPILWEAK</sequence>
<dbReference type="EMBL" id="JAEHOD010000026">
    <property type="protein sequence ID" value="KAG2446542.1"/>
    <property type="molecule type" value="Genomic_DNA"/>
</dbReference>
<evidence type="ECO:0000256" key="3">
    <source>
        <dbReference type="ARBA" id="ARBA00022679"/>
    </source>
</evidence>
<dbReference type="GO" id="GO:0006189">
    <property type="term" value="P:'de novo' IMP biosynthetic process"/>
    <property type="evidence" value="ECO:0007669"/>
    <property type="project" value="InterPro"/>
</dbReference>
<evidence type="ECO:0000256" key="4">
    <source>
        <dbReference type="ARBA" id="ARBA00022755"/>
    </source>
</evidence>
<dbReference type="InterPro" id="IPR004607">
    <property type="entry name" value="GART"/>
</dbReference>
<dbReference type="SUPFAM" id="SSF53328">
    <property type="entry name" value="Formyltransferase"/>
    <property type="match status" value="1"/>
</dbReference>
<dbReference type="Pfam" id="PF00551">
    <property type="entry name" value="Formyl_trans_N"/>
    <property type="match status" value="1"/>
</dbReference>
<feature type="domain" description="Formyl transferase N-terminal" evidence="5">
    <location>
        <begin position="93"/>
        <end position="280"/>
    </location>
</feature>
<organism evidence="6 7">
    <name type="scientific">Chlamydomonas schloesseri</name>
    <dbReference type="NCBI Taxonomy" id="2026947"/>
    <lineage>
        <taxon>Eukaryota</taxon>
        <taxon>Viridiplantae</taxon>
        <taxon>Chlorophyta</taxon>
        <taxon>core chlorophytes</taxon>
        <taxon>Chlorophyceae</taxon>
        <taxon>CS clade</taxon>
        <taxon>Chlamydomonadales</taxon>
        <taxon>Chlamydomonadaceae</taxon>
        <taxon>Chlamydomonas</taxon>
    </lineage>
</organism>
<dbReference type="CDD" id="cd08645">
    <property type="entry name" value="FMT_core_GART"/>
    <property type="match status" value="1"/>
</dbReference>
<dbReference type="GO" id="GO:0004644">
    <property type="term" value="F:phosphoribosylglycinamide formyltransferase activity"/>
    <property type="evidence" value="ECO:0007669"/>
    <property type="project" value="UniProtKB-EC"/>
</dbReference>
<dbReference type="GO" id="GO:0009507">
    <property type="term" value="C:chloroplast"/>
    <property type="evidence" value="ECO:0007669"/>
    <property type="project" value="TreeGrafter"/>
</dbReference>
<dbReference type="PANTHER" id="PTHR43369:SF2">
    <property type="entry name" value="PHOSPHORIBOSYLGLYCINAMIDE FORMYLTRANSFERASE"/>
    <property type="match status" value="1"/>
</dbReference>
<gene>
    <name evidence="6" type="ORF">HYH02_008529</name>
</gene>
<reference evidence="6" key="1">
    <citation type="journal article" date="2020" name="bioRxiv">
        <title>Comparative genomics of Chlamydomonas.</title>
        <authorList>
            <person name="Craig R.J."/>
            <person name="Hasan A.R."/>
            <person name="Ness R.W."/>
            <person name="Keightley P.D."/>
        </authorList>
    </citation>
    <scope>NUCLEOTIDE SEQUENCE</scope>
    <source>
        <strain evidence="6">CCAP 11/173</strain>
    </source>
</reference>
<dbReference type="InterPro" id="IPR002376">
    <property type="entry name" value="Formyl_transf_N"/>
</dbReference>
<evidence type="ECO:0000256" key="1">
    <source>
        <dbReference type="ARBA" id="ARBA00005054"/>
    </source>
</evidence>
<evidence type="ECO:0000256" key="2">
    <source>
        <dbReference type="ARBA" id="ARBA00012254"/>
    </source>
</evidence>
<dbReference type="InterPro" id="IPR036477">
    <property type="entry name" value="Formyl_transf_N_sf"/>
</dbReference>
<keyword evidence="4" id="KW-0658">Purine biosynthesis</keyword>
<dbReference type="NCBIfam" id="TIGR00639">
    <property type="entry name" value="PurN"/>
    <property type="match status" value="1"/>
</dbReference>
<dbReference type="EC" id="2.1.2.2" evidence="2"/>
<keyword evidence="7" id="KW-1185">Reference proteome</keyword>
<name>A0A836B3H9_9CHLO</name>
<keyword evidence="3" id="KW-0808">Transferase</keyword>
<dbReference type="AlphaFoldDB" id="A0A836B3H9"/>
<evidence type="ECO:0000259" key="5">
    <source>
        <dbReference type="Pfam" id="PF00551"/>
    </source>
</evidence>
<evidence type="ECO:0000313" key="6">
    <source>
        <dbReference type="EMBL" id="KAG2446542.1"/>
    </source>
</evidence>
<proteinExistence type="inferred from homology"/>
<dbReference type="PANTHER" id="PTHR43369">
    <property type="entry name" value="PHOSPHORIBOSYLGLYCINAMIDE FORMYLTRANSFERASE"/>
    <property type="match status" value="1"/>
</dbReference>
<evidence type="ECO:0000313" key="7">
    <source>
        <dbReference type="Proteomes" id="UP000613740"/>
    </source>
</evidence>
<comment type="caution">
    <text evidence="6">The sequence shown here is derived from an EMBL/GenBank/DDBJ whole genome shotgun (WGS) entry which is preliminary data.</text>
</comment>